<proteinExistence type="predicted"/>
<gene>
    <name evidence="2" type="ORF">ACFQNJ_13330</name>
</gene>
<comment type="caution">
    <text evidence="2">The sequence shown here is derived from an EMBL/GenBank/DDBJ whole genome shotgun (WGS) entry which is preliminary data.</text>
</comment>
<reference evidence="3" key="1">
    <citation type="journal article" date="2019" name="Int. J. Syst. Evol. Microbiol.">
        <title>The Global Catalogue of Microorganisms (GCM) 10K type strain sequencing project: providing services to taxonomists for standard genome sequencing and annotation.</title>
        <authorList>
            <consortium name="The Broad Institute Genomics Platform"/>
            <consortium name="The Broad Institute Genome Sequencing Center for Infectious Disease"/>
            <person name="Wu L."/>
            <person name="Ma J."/>
        </authorList>
    </citation>
    <scope>NUCLEOTIDE SEQUENCE [LARGE SCALE GENOMIC DNA]</scope>
    <source>
        <strain evidence="3">CCUG 54518</strain>
    </source>
</reference>
<dbReference type="RefSeq" id="WP_382258240.1">
    <property type="nucleotide sequence ID" value="NZ_JBHTBX010000008.1"/>
</dbReference>
<accession>A0ABW2RBP5</accession>
<name>A0ABW2RBP5_9BURK</name>
<keyword evidence="3" id="KW-1185">Reference proteome</keyword>
<organism evidence="2 3">
    <name type="scientific">Hydrogenophaga bisanensis</name>
    <dbReference type="NCBI Taxonomy" id="439611"/>
    <lineage>
        <taxon>Bacteria</taxon>
        <taxon>Pseudomonadati</taxon>
        <taxon>Pseudomonadota</taxon>
        <taxon>Betaproteobacteria</taxon>
        <taxon>Burkholderiales</taxon>
        <taxon>Comamonadaceae</taxon>
        <taxon>Hydrogenophaga</taxon>
    </lineage>
</organism>
<evidence type="ECO:0000313" key="2">
    <source>
        <dbReference type="EMBL" id="MFC7435490.1"/>
    </source>
</evidence>
<evidence type="ECO:0000313" key="3">
    <source>
        <dbReference type="Proteomes" id="UP001596495"/>
    </source>
</evidence>
<dbReference type="Proteomes" id="UP001596495">
    <property type="component" value="Unassembled WGS sequence"/>
</dbReference>
<feature type="domain" description="DUF6969" evidence="1">
    <location>
        <begin position="6"/>
        <end position="190"/>
    </location>
</feature>
<dbReference type="Pfam" id="PF22308">
    <property type="entry name" value="DUF6969"/>
    <property type="match status" value="1"/>
</dbReference>
<dbReference type="InterPro" id="IPR054242">
    <property type="entry name" value="DUF6969"/>
</dbReference>
<sequence length="202" mass="22753">MSDLHASAQTALAVPLRYAQAGSSLAYAALAGARAFEVLRHYPARDVVDADAGTRFYYHAHRLDEPEHGHFHLFVHGEQPGEFMHLAALSLDVNGQPLRWFTTNRWVTGEHWRSAAQLLPRLRRWQVQTGGRLAPVARWLSAMVTLYRDELVQLLHARDARLAPRLQGRSLAEREAIFEDRSLDVISDCPALLAPKIAQLVH</sequence>
<protein>
    <submittedName>
        <fullName evidence="2">DUF6969 family protein</fullName>
    </submittedName>
</protein>
<evidence type="ECO:0000259" key="1">
    <source>
        <dbReference type="Pfam" id="PF22308"/>
    </source>
</evidence>
<dbReference type="EMBL" id="JBHTBX010000008">
    <property type="protein sequence ID" value="MFC7435490.1"/>
    <property type="molecule type" value="Genomic_DNA"/>
</dbReference>